<dbReference type="AlphaFoldDB" id="A0AAW1N6D7"/>
<dbReference type="SMART" id="SM00579">
    <property type="entry name" value="FBD"/>
    <property type="match status" value="1"/>
</dbReference>
<dbReference type="Gene3D" id="3.80.10.10">
    <property type="entry name" value="Ribonuclease Inhibitor"/>
    <property type="match status" value="1"/>
</dbReference>
<dbReference type="Pfam" id="PF24758">
    <property type="entry name" value="LRR_At5g56370"/>
    <property type="match status" value="1"/>
</dbReference>
<keyword evidence="3" id="KW-1185">Reference proteome</keyword>
<dbReference type="SUPFAM" id="SSF81383">
    <property type="entry name" value="F-box domain"/>
    <property type="match status" value="1"/>
</dbReference>
<feature type="domain" description="F-box" evidence="1">
    <location>
        <begin position="18"/>
        <end position="52"/>
    </location>
</feature>
<dbReference type="Proteomes" id="UP001443914">
    <property type="component" value="Unassembled WGS sequence"/>
</dbReference>
<dbReference type="PANTHER" id="PTHR31639:SF93">
    <property type="entry name" value="F-BOX_FBD_LRR PROTEIN"/>
    <property type="match status" value="1"/>
</dbReference>
<gene>
    <name evidence="2" type="ORF">RND81_01G087800</name>
</gene>
<comment type="caution">
    <text evidence="2">The sequence shown here is derived from an EMBL/GenBank/DDBJ whole genome shotgun (WGS) entry which is preliminary data.</text>
</comment>
<dbReference type="SUPFAM" id="SSF52047">
    <property type="entry name" value="RNI-like"/>
    <property type="match status" value="1"/>
</dbReference>
<evidence type="ECO:0000313" key="2">
    <source>
        <dbReference type="EMBL" id="KAK9756300.1"/>
    </source>
</evidence>
<dbReference type="EMBL" id="JBDFQZ010000001">
    <property type="protein sequence ID" value="KAK9756300.1"/>
    <property type="molecule type" value="Genomic_DNA"/>
</dbReference>
<name>A0AAW1N6D7_SAPOF</name>
<dbReference type="Pfam" id="PF00646">
    <property type="entry name" value="F-box"/>
    <property type="match status" value="1"/>
</dbReference>
<evidence type="ECO:0000259" key="1">
    <source>
        <dbReference type="PROSITE" id="PS50181"/>
    </source>
</evidence>
<sequence>MVQRTRQPVKYPCVEVDLDRLSNLPSHIIDRILSSLSIRDAVRTSVLSSKWRYKWATLPHIIFDKDCCPSSSEEQSIFKGKLVNIIDHVLLLHCGTIQKFKLSHKDLQAVPDIDRWVLYISRSPVKEFILEIWKGQRYQIPSCLYSSKHIIHLELFNCLLNLPLSFNGFQHLKCLDLQHITLAQDAFEILIAKCPLLERLTLMNFEGFSHLKIRAPNLQFFDIGGIFQDVTFENTRLLSIISIGLYLNVPAELSMIQKGTSNLSKFFTHLPRIQRLEVQSYFLKYLAVGNVPVKLPVACLCLNYLSMRINFNDLTEMKAACCLFRSSPNLFELEMLARPEEESIVNMSPSFWAGYNDSECLFDNVRVVRVVDISGAKSELDFMKFLLTKSPKLEKLTVKPASADGGMDFLKELVRFRRASVLAEVIYVDP</sequence>
<reference evidence="2 3" key="1">
    <citation type="submission" date="2024-03" db="EMBL/GenBank/DDBJ databases">
        <title>WGS assembly of Saponaria officinalis var. Norfolk2.</title>
        <authorList>
            <person name="Jenkins J."/>
            <person name="Shu S."/>
            <person name="Grimwood J."/>
            <person name="Barry K."/>
            <person name="Goodstein D."/>
            <person name="Schmutz J."/>
            <person name="Leebens-Mack J."/>
            <person name="Osbourn A."/>
        </authorList>
    </citation>
    <scope>NUCLEOTIDE SEQUENCE [LARGE SCALE GENOMIC DNA]</scope>
    <source>
        <strain evidence="3">cv. Norfolk2</strain>
        <strain evidence="2">JIC</strain>
        <tissue evidence="2">Leaf</tissue>
    </source>
</reference>
<dbReference type="EMBL" id="JBDFQZ010000001">
    <property type="protein sequence ID" value="KAK9756301.1"/>
    <property type="molecule type" value="Genomic_DNA"/>
</dbReference>
<dbReference type="PROSITE" id="PS50181">
    <property type="entry name" value="FBOX"/>
    <property type="match status" value="1"/>
</dbReference>
<dbReference type="InterPro" id="IPR001810">
    <property type="entry name" value="F-box_dom"/>
</dbReference>
<dbReference type="InterPro" id="IPR032675">
    <property type="entry name" value="LRR_dom_sf"/>
</dbReference>
<organism evidence="2 3">
    <name type="scientific">Saponaria officinalis</name>
    <name type="common">Common soapwort</name>
    <name type="synonym">Lychnis saponaria</name>
    <dbReference type="NCBI Taxonomy" id="3572"/>
    <lineage>
        <taxon>Eukaryota</taxon>
        <taxon>Viridiplantae</taxon>
        <taxon>Streptophyta</taxon>
        <taxon>Embryophyta</taxon>
        <taxon>Tracheophyta</taxon>
        <taxon>Spermatophyta</taxon>
        <taxon>Magnoliopsida</taxon>
        <taxon>eudicotyledons</taxon>
        <taxon>Gunneridae</taxon>
        <taxon>Pentapetalae</taxon>
        <taxon>Caryophyllales</taxon>
        <taxon>Caryophyllaceae</taxon>
        <taxon>Caryophylleae</taxon>
        <taxon>Saponaria</taxon>
    </lineage>
</organism>
<proteinExistence type="predicted"/>
<accession>A0AAW1N6D7</accession>
<dbReference type="PANTHER" id="PTHR31639">
    <property type="entry name" value="F-BOX PROTEIN-LIKE"/>
    <property type="match status" value="1"/>
</dbReference>
<dbReference type="InterPro" id="IPR006566">
    <property type="entry name" value="FBD"/>
</dbReference>
<evidence type="ECO:0000313" key="3">
    <source>
        <dbReference type="Proteomes" id="UP001443914"/>
    </source>
</evidence>
<dbReference type="InterPro" id="IPR036047">
    <property type="entry name" value="F-box-like_dom_sf"/>
</dbReference>
<protein>
    <recommendedName>
        <fullName evidence="1">F-box domain-containing protein</fullName>
    </recommendedName>
</protein>
<dbReference type="EMBL" id="JBDFQZ010000001">
    <property type="protein sequence ID" value="KAK9756303.1"/>
    <property type="molecule type" value="Genomic_DNA"/>
</dbReference>
<dbReference type="InterPro" id="IPR055411">
    <property type="entry name" value="LRR_FXL15/At3g58940/PEG3-like"/>
</dbReference>